<name>A0ABQ8GMQ2_9PEZI</name>
<evidence type="ECO:0000313" key="2">
    <source>
        <dbReference type="Proteomes" id="UP000774617"/>
    </source>
</evidence>
<evidence type="ECO:0000313" key="1">
    <source>
        <dbReference type="EMBL" id="KAH7060932.1"/>
    </source>
</evidence>
<dbReference type="EMBL" id="JAGTJR010000005">
    <property type="protein sequence ID" value="KAH7060932.1"/>
    <property type="molecule type" value="Genomic_DNA"/>
</dbReference>
<proteinExistence type="predicted"/>
<comment type="caution">
    <text evidence="1">The sequence shown here is derived from an EMBL/GenBank/DDBJ whole genome shotgun (WGS) entry which is preliminary data.</text>
</comment>
<dbReference type="Proteomes" id="UP000774617">
    <property type="component" value="Unassembled WGS sequence"/>
</dbReference>
<protein>
    <submittedName>
        <fullName evidence="1">Uncharacterized protein</fullName>
    </submittedName>
</protein>
<keyword evidence="2" id="KW-1185">Reference proteome</keyword>
<accession>A0ABQ8GMQ2</accession>
<sequence>MLQPLLRFPSLPCRHRRSFGDAYLLCRNTAMSSLSESQNPTADPYASAWPTVQAALSIYERRVAEYNLAQLGRRSAILQADLRQRYGSTDDELRAAALASPLNPPPEPAAFAAFEEKLTAFCRGQLNLKNAASLWPGLPTDYMALMHAHDGVRSIGFPVDGLVSYMPFQPIAEVVPDLDLRRLMDPEDMAYTDRVFVQAFVEKETLVACDRELLALFRCGSPDWNAYGETGIWWCLVKFLWEPKESSPEAQPKQEVRWMLVSRPAESVCPTAYDSVQEILTLKAADGFCQRAGFLPPV</sequence>
<reference evidence="1 2" key="1">
    <citation type="journal article" date="2021" name="Nat. Commun.">
        <title>Genetic determinants of endophytism in the Arabidopsis root mycobiome.</title>
        <authorList>
            <person name="Mesny F."/>
            <person name="Miyauchi S."/>
            <person name="Thiergart T."/>
            <person name="Pickel B."/>
            <person name="Atanasova L."/>
            <person name="Karlsson M."/>
            <person name="Huettel B."/>
            <person name="Barry K.W."/>
            <person name="Haridas S."/>
            <person name="Chen C."/>
            <person name="Bauer D."/>
            <person name="Andreopoulos W."/>
            <person name="Pangilinan J."/>
            <person name="LaButti K."/>
            <person name="Riley R."/>
            <person name="Lipzen A."/>
            <person name="Clum A."/>
            <person name="Drula E."/>
            <person name="Henrissat B."/>
            <person name="Kohler A."/>
            <person name="Grigoriev I.V."/>
            <person name="Martin F.M."/>
            <person name="Hacquard S."/>
        </authorList>
    </citation>
    <scope>NUCLEOTIDE SEQUENCE [LARGE SCALE GENOMIC DNA]</scope>
    <source>
        <strain evidence="1 2">MPI-SDFR-AT-0080</strain>
    </source>
</reference>
<gene>
    <name evidence="1" type="ORF">B0J12DRAFT_650718</name>
</gene>
<organism evidence="1 2">
    <name type="scientific">Macrophomina phaseolina</name>
    <dbReference type="NCBI Taxonomy" id="35725"/>
    <lineage>
        <taxon>Eukaryota</taxon>
        <taxon>Fungi</taxon>
        <taxon>Dikarya</taxon>
        <taxon>Ascomycota</taxon>
        <taxon>Pezizomycotina</taxon>
        <taxon>Dothideomycetes</taxon>
        <taxon>Dothideomycetes incertae sedis</taxon>
        <taxon>Botryosphaeriales</taxon>
        <taxon>Botryosphaeriaceae</taxon>
        <taxon>Macrophomina</taxon>
    </lineage>
</organism>